<feature type="chain" id="PRO_5045511742" evidence="1">
    <location>
        <begin position="26"/>
        <end position="74"/>
    </location>
</feature>
<protein>
    <submittedName>
        <fullName evidence="2">Uncharacterized protein</fullName>
    </submittedName>
</protein>
<evidence type="ECO:0000256" key="1">
    <source>
        <dbReference type="SAM" id="SignalP"/>
    </source>
</evidence>
<name>A0ABM5P1G7_9MOLU</name>
<sequence>MLSNVLKIPLAVVLGGVATTSSSFALSEQFASKYPLDAQQLGQFKKSYGFDSCYQFLNEDNKVSLLFVCLKKIV</sequence>
<proteinExistence type="predicted"/>
<keyword evidence="3" id="KW-1185">Reference proteome</keyword>
<reference evidence="2 3" key="1">
    <citation type="journal article" date="2014" name="Genome Announc.">
        <title>Complete Genome Sequence of Mycoplasma ovis Strain Michigan, a Hemoplasma of Sheep with Two Distinct 16S rRNA Genes.</title>
        <authorList>
            <person name="Deshuillers P.L."/>
            <person name="Santos A.P."/>
            <person name="do Nascimento N.C."/>
            <person name="Hampel J.A."/>
            <person name="Bergin I.L."/>
            <person name="Dyson M.C."/>
            <person name="Messick J.B."/>
        </authorList>
    </citation>
    <scope>NUCLEOTIDE SEQUENCE [LARGE SCALE GENOMIC DNA]</scope>
    <source>
        <strain evidence="2 3">Michigan</strain>
    </source>
</reference>
<dbReference type="RefSeq" id="WP_024071202.1">
    <property type="nucleotide sequence ID" value="NC_023062.1"/>
</dbReference>
<dbReference type="Proteomes" id="UP000018745">
    <property type="component" value="Chromosome"/>
</dbReference>
<organism evidence="2 3">
    <name type="scientific">Mycoplasma ovis str. Michigan</name>
    <dbReference type="NCBI Taxonomy" id="1415773"/>
    <lineage>
        <taxon>Bacteria</taxon>
        <taxon>Bacillati</taxon>
        <taxon>Mycoplasmatota</taxon>
        <taxon>Mollicutes</taxon>
        <taxon>Mycoplasmataceae</taxon>
        <taxon>Mycoplasma</taxon>
    </lineage>
</organism>
<feature type="signal peptide" evidence="1">
    <location>
        <begin position="1"/>
        <end position="25"/>
    </location>
</feature>
<gene>
    <name evidence="2" type="ORF">OVS_02100</name>
</gene>
<keyword evidence="1" id="KW-0732">Signal</keyword>
<dbReference type="EMBL" id="CP006935">
    <property type="protein sequence ID" value="AHC40282.1"/>
    <property type="molecule type" value="Genomic_DNA"/>
</dbReference>
<evidence type="ECO:0000313" key="3">
    <source>
        <dbReference type="Proteomes" id="UP000018745"/>
    </source>
</evidence>
<evidence type="ECO:0000313" key="2">
    <source>
        <dbReference type="EMBL" id="AHC40282.1"/>
    </source>
</evidence>
<accession>A0ABM5P1G7</accession>